<protein>
    <recommendedName>
        <fullName evidence="4">Diguanylate cyclase</fullName>
    </recommendedName>
</protein>
<evidence type="ECO:0000313" key="2">
    <source>
        <dbReference type="EMBL" id="MCT2399332.1"/>
    </source>
</evidence>
<organism evidence="2 3">
    <name type="scientific">Novosphingobium mangrovi</name>
    <name type="common">ex Huang et al. 2023</name>
    <dbReference type="NCBI Taxonomy" id="2976432"/>
    <lineage>
        <taxon>Bacteria</taxon>
        <taxon>Pseudomonadati</taxon>
        <taxon>Pseudomonadota</taxon>
        <taxon>Alphaproteobacteria</taxon>
        <taxon>Sphingomonadales</taxon>
        <taxon>Sphingomonadaceae</taxon>
        <taxon>Novosphingobium</taxon>
    </lineage>
</organism>
<reference evidence="2" key="1">
    <citation type="submission" date="2022-09" db="EMBL/GenBank/DDBJ databases">
        <title>Novosphingobium sp. Nov., a polycyclic aromatic hydrocarbon-degrading bacterium isolated form mangrove sediments in HongKong.</title>
        <authorList>
            <person name="Hu Z."/>
        </authorList>
    </citation>
    <scope>NUCLEOTIDE SEQUENCE</scope>
    <source>
        <strain evidence="2">HK4-1</strain>
    </source>
</reference>
<feature type="transmembrane region" description="Helical" evidence="1">
    <location>
        <begin position="119"/>
        <end position="141"/>
    </location>
</feature>
<comment type="caution">
    <text evidence="2">The sequence shown here is derived from an EMBL/GenBank/DDBJ whole genome shotgun (WGS) entry which is preliminary data.</text>
</comment>
<dbReference type="Proteomes" id="UP001165583">
    <property type="component" value="Unassembled WGS sequence"/>
</dbReference>
<proteinExistence type="predicted"/>
<feature type="transmembrane region" description="Helical" evidence="1">
    <location>
        <begin position="34"/>
        <end position="52"/>
    </location>
</feature>
<keyword evidence="1" id="KW-0812">Transmembrane</keyword>
<dbReference type="RefSeq" id="WP_260045377.1">
    <property type="nucleotide sequence ID" value="NZ_JANZXA010000004.1"/>
</dbReference>
<evidence type="ECO:0000313" key="3">
    <source>
        <dbReference type="Proteomes" id="UP001165583"/>
    </source>
</evidence>
<keyword evidence="3" id="KW-1185">Reference proteome</keyword>
<keyword evidence="1" id="KW-0472">Membrane</keyword>
<feature type="transmembrane region" description="Helical" evidence="1">
    <location>
        <begin position="64"/>
        <end position="82"/>
    </location>
</feature>
<name>A0ABT2I3E8_9SPHN</name>
<feature type="transmembrane region" description="Helical" evidence="1">
    <location>
        <begin position="12"/>
        <end position="28"/>
    </location>
</feature>
<dbReference type="EMBL" id="JANZXA010000004">
    <property type="protein sequence ID" value="MCT2399332.1"/>
    <property type="molecule type" value="Genomic_DNA"/>
</dbReference>
<gene>
    <name evidence="2" type="ORF">NZK81_07215</name>
</gene>
<feature type="transmembrane region" description="Helical" evidence="1">
    <location>
        <begin position="88"/>
        <end position="107"/>
    </location>
</feature>
<evidence type="ECO:0000256" key="1">
    <source>
        <dbReference type="SAM" id="Phobius"/>
    </source>
</evidence>
<keyword evidence="1" id="KW-1133">Transmembrane helix</keyword>
<sequence length="170" mass="19047">MLEWLWAARPFLQYGYAALLLLAALSWGAAPERILAFVLGAMLAVDQLYHFVVGGSILWRHADVGHMVIDCVVFATVLPVALRANRVYPLWIGGAQIIALMAHVYRFSLTEIDRTAYDMMAVMPSYIQLTAMTAGLAFHMWRRNRLGSYPSWRDSYTPMPATVPKSLRGG</sequence>
<evidence type="ECO:0008006" key="4">
    <source>
        <dbReference type="Google" id="ProtNLM"/>
    </source>
</evidence>
<accession>A0ABT2I3E8</accession>